<accession>A0A0Q9XJ97</accession>
<gene>
    <name evidence="2" type="primary">Dmoj\GI25829</name>
    <name evidence="2" type="ORF">Dmoj_GI25829</name>
</gene>
<keyword evidence="1" id="KW-1133">Transmembrane helix</keyword>
<dbReference type="AlphaFoldDB" id="A0A0Q9XJ97"/>
<reference evidence="2 3" key="1">
    <citation type="journal article" date="2007" name="Nature">
        <title>Evolution of genes and genomes on the Drosophila phylogeny.</title>
        <authorList>
            <consortium name="Drosophila 12 Genomes Consortium"/>
            <person name="Clark A.G."/>
            <person name="Eisen M.B."/>
            <person name="Smith D.R."/>
            <person name="Bergman C.M."/>
            <person name="Oliver B."/>
            <person name="Markow T.A."/>
            <person name="Kaufman T.C."/>
            <person name="Kellis M."/>
            <person name="Gelbart W."/>
            <person name="Iyer V.N."/>
            <person name="Pollard D.A."/>
            <person name="Sackton T.B."/>
            <person name="Larracuente A.M."/>
            <person name="Singh N.D."/>
            <person name="Abad J.P."/>
            <person name="Abt D.N."/>
            <person name="Adryan B."/>
            <person name="Aguade M."/>
            <person name="Akashi H."/>
            <person name="Anderson W.W."/>
            <person name="Aquadro C.F."/>
            <person name="Ardell D.H."/>
            <person name="Arguello R."/>
            <person name="Artieri C.G."/>
            <person name="Barbash D.A."/>
            <person name="Barker D."/>
            <person name="Barsanti P."/>
            <person name="Batterham P."/>
            <person name="Batzoglou S."/>
            <person name="Begun D."/>
            <person name="Bhutkar A."/>
            <person name="Blanco E."/>
            <person name="Bosak S.A."/>
            <person name="Bradley R.K."/>
            <person name="Brand A.D."/>
            <person name="Brent M.R."/>
            <person name="Brooks A.N."/>
            <person name="Brown R.H."/>
            <person name="Butlin R.K."/>
            <person name="Caggese C."/>
            <person name="Calvi B.R."/>
            <person name="Bernardo de Carvalho A."/>
            <person name="Caspi A."/>
            <person name="Castrezana S."/>
            <person name="Celniker S.E."/>
            <person name="Chang J.L."/>
            <person name="Chapple C."/>
            <person name="Chatterji S."/>
            <person name="Chinwalla A."/>
            <person name="Civetta A."/>
            <person name="Clifton S.W."/>
            <person name="Comeron J.M."/>
            <person name="Costello J.C."/>
            <person name="Coyne J.A."/>
            <person name="Daub J."/>
            <person name="David R.G."/>
            <person name="Delcher A.L."/>
            <person name="Delehaunty K."/>
            <person name="Do C.B."/>
            <person name="Ebling H."/>
            <person name="Edwards K."/>
            <person name="Eickbush T."/>
            <person name="Evans J.D."/>
            <person name="Filipski A."/>
            <person name="Findeiss S."/>
            <person name="Freyhult E."/>
            <person name="Fulton L."/>
            <person name="Fulton R."/>
            <person name="Garcia A.C."/>
            <person name="Gardiner A."/>
            <person name="Garfield D.A."/>
            <person name="Garvin B.E."/>
            <person name="Gibson G."/>
            <person name="Gilbert D."/>
            <person name="Gnerre S."/>
            <person name="Godfrey J."/>
            <person name="Good R."/>
            <person name="Gotea V."/>
            <person name="Gravely B."/>
            <person name="Greenberg A.J."/>
            <person name="Griffiths-Jones S."/>
            <person name="Gross S."/>
            <person name="Guigo R."/>
            <person name="Gustafson E.A."/>
            <person name="Haerty W."/>
            <person name="Hahn M.W."/>
            <person name="Halligan D.L."/>
            <person name="Halpern A.L."/>
            <person name="Halter G.M."/>
            <person name="Han M.V."/>
            <person name="Heger A."/>
            <person name="Hillier L."/>
            <person name="Hinrichs A.S."/>
            <person name="Holmes I."/>
            <person name="Hoskins R.A."/>
            <person name="Hubisz M.J."/>
            <person name="Hultmark D."/>
            <person name="Huntley M.A."/>
            <person name="Jaffe D.B."/>
            <person name="Jagadeeshan S."/>
            <person name="Jeck W.R."/>
            <person name="Johnson J."/>
            <person name="Jones C.D."/>
            <person name="Jordan W.C."/>
            <person name="Karpen G.H."/>
            <person name="Kataoka E."/>
            <person name="Keightley P.D."/>
            <person name="Kheradpour P."/>
            <person name="Kirkness E.F."/>
            <person name="Koerich L.B."/>
            <person name="Kristiansen K."/>
            <person name="Kudrna D."/>
            <person name="Kulathinal R.J."/>
            <person name="Kumar S."/>
            <person name="Kwok R."/>
            <person name="Lander E."/>
            <person name="Langley C.H."/>
            <person name="Lapoint R."/>
            <person name="Lazzaro B.P."/>
            <person name="Lee S.J."/>
            <person name="Levesque L."/>
            <person name="Li R."/>
            <person name="Lin C.F."/>
            <person name="Lin M.F."/>
            <person name="Lindblad-Toh K."/>
            <person name="Llopart A."/>
            <person name="Long M."/>
            <person name="Low L."/>
            <person name="Lozovsky E."/>
            <person name="Lu J."/>
            <person name="Luo M."/>
            <person name="Machado C.A."/>
            <person name="Makalowski W."/>
            <person name="Marzo M."/>
            <person name="Matsuda M."/>
            <person name="Matzkin L."/>
            <person name="McAllister B."/>
            <person name="McBride C.S."/>
            <person name="McKernan B."/>
            <person name="McKernan K."/>
            <person name="Mendez-Lago M."/>
            <person name="Minx P."/>
            <person name="Mollenhauer M.U."/>
            <person name="Montooth K."/>
            <person name="Mount S.M."/>
            <person name="Mu X."/>
            <person name="Myers E."/>
            <person name="Negre B."/>
            <person name="Newfeld S."/>
            <person name="Nielsen R."/>
            <person name="Noor M.A."/>
            <person name="O'Grady P."/>
            <person name="Pachter L."/>
            <person name="Papaceit M."/>
            <person name="Parisi M.J."/>
            <person name="Parisi M."/>
            <person name="Parts L."/>
            <person name="Pedersen J.S."/>
            <person name="Pesole G."/>
            <person name="Phillippy A.M."/>
            <person name="Ponting C.P."/>
            <person name="Pop M."/>
            <person name="Porcelli D."/>
            <person name="Powell J.R."/>
            <person name="Prohaska S."/>
            <person name="Pruitt K."/>
            <person name="Puig M."/>
            <person name="Quesneville H."/>
            <person name="Ram K.R."/>
            <person name="Rand D."/>
            <person name="Rasmussen M.D."/>
            <person name="Reed L.K."/>
            <person name="Reenan R."/>
            <person name="Reily A."/>
            <person name="Remington K.A."/>
            <person name="Rieger T.T."/>
            <person name="Ritchie M.G."/>
            <person name="Robin C."/>
            <person name="Rogers Y.H."/>
            <person name="Rohde C."/>
            <person name="Rozas J."/>
            <person name="Rubenfield M.J."/>
            <person name="Ruiz A."/>
            <person name="Russo S."/>
            <person name="Salzberg S.L."/>
            <person name="Sanchez-Gracia A."/>
            <person name="Saranga D.J."/>
            <person name="Sato H."/>
            <person name="Schaeffer S.W."/>
            <person name="Schatz M.C."/>
            <person name="Schlenke T."/>
            <person name="Schwartz R."/>
            <person name="Segarra C."/>
            <person name="Singh R.S."/>
            <person name="Sirot L."/>
            <person name="Sirota M."/>
            <person name="Sisneros N.B."/>
            <person name="Smith C.D."/>
            <person name="Smith T.F."/>
            <person name="Spieth J."/>
            <person name="Stage D.E."/>
            <person name="Stark A."/>
            <person name="Stephan W."/>
            <person name="Strausberg R.L."/>
            <person name="Strempel S."/>
            <person name="Sturgill D."/>
            <person name="Sutton G."/>
            <person name="Sutton G.G."/>
            <person name="Tao W."/>
            <person name="Teichmann S."/>
            <person name="Tobari Y.N."/>
            <person name="Tomimura Y."/>
            <person name="Tsolas J.M."/>
            <person name="Valente V.L."/>
            <person name="Venter E."/>
            <person name="Venter J.C."/>
            <person name="Vicario S."/>
            <person name="Vieira F.G."/>
            <person name="Vilella A.J."/>
            <person name="Villasante A."/>
            <person name="Walenz B."/>
            <person name="Wang J."/>
            <person name="Wasserman M."/>
            <person name="Watts T."/>
            <person name="Wilson D."/>
            <person name="Wilson R.K."/>
            <person name="Wing R.A."/>
            <person name="Wolfner M.F."/>
            <person name="Wong A."/>
            <person name="Wong G.K."/>
            <person name="Wu C.I."/>
            <person name="Wu G."/>
            <person name="Yamamoto D."/>
            <person name="Yang H.P."/>
            <person name="Yang S.P."/>
            <person name="Yorke J.A."/>
            <person name="Yoshida K."/>
            <person name="Zdobnov E."/>
            <person name="Zhang P."/>
            <person name="Zhang Y."/>
            <person name="Zimin A.V."/>
            <person name="Baldwin J."/>
            <person name="Abdouelleil A."/>
            <person name="Abdulkadir J."/>
            <person name="Abebe A."/>
            <person name="Abera B."/>
            <person name="Abreu J."/>
            <person name="Acer S.C."/>
            <person name="Aftuck L."/>
            <person name="Alexander A."/>
            <person name="An P."/>
            <person name="Anderson E."/>
            <person name="Anderson S."/>
            <person name="Arachi H."/>
            <person name="Azer M."/>
            <person name="Bachantsang P."/>
            <person name="Barry A."/>
            <person name="Bayul T."/>
            <person name="Berlin A."/>
            <person name="Bessette D."/>
            <person name="Bloom T."/>
            <person name="Blye J."/>
            <person name="Boguslavskiy L."/>
            <person name="Bonnet C."/>
            <person name="Boukhgalter B."/>
            <person name="Bourzgui I."/>
            <person name="Brown A."/>
            <person name="Cahill P."/>
            <person name="Channer S."/>
            <person name="Cheshatsang Y."/>
            <person name="Chuda L."/>
            <person name="Citroen M."/>
            <person name="Collymore A."/>
            <person name="Cooke P."/>
            <person name="Costello M."/>
            <person name="D'Aco K."/>
            <person name="Daza R."/>
            <person name="De Haan G."/>
            <person name="DeGray S."/>
            <person name="DeMaso C."/>
            <person name="Dhargay N."/>
            <person name="Dooley K."/>
            <person name="Dooley E."/>
            <person name="Doricent M."/>
            <person name="Dorje P."/>
            <person name="Dorjee K."/>
            <person name="Dupes A."/>
            <person name="Elong R."/>
            <person name="Falk J."/>
            <person name="Farina A."/>
            <person name="Faro S."/>
            <person name="Ferguson D."/>
            <person name="Fisher S."/>
            <person name="Foley C.D."/>
            <person name="Franke A."/>
            <person name="Friedrich D."/>
            <person name="Gadbois L."/>
            <person name="Gearin G."/>
            <person name="Gearin C.R."/>
            <person name="Giannoukos G."/>
            <person name="Goode T."/>
            <person name="Graham J."/>
            <person name="Grandbois E."/>
            <person name="Grewal S."/>
            <person name="Gyaltsen K."/>
            <person name="Hafez N."/>
            <person name="Hagos B."/>
            <person name="Hall J."/>
            <person name="Henson C."/>
            <person name="Hollinger A."/>
            <person name="Honan T."/>
            <person name="Huard M.D."/>
            <person name="Hughes L."/>
            <person name="Hurhula B."/>
            <person name="Husby M.E."/>
            <person name="Kamat A."/>
            <person name="Kanga B."/>
            <person name="Kashin S."/>
            <person name="Khazanovich D."/>
            <person name="Kisner P."/>
            <person name="Lance K."/>
            <person name="Lara M."/>
            <person name="Lee W."/>
            <person name="Lennon N."/>
            <person name="Letendre F."/>
            <person name="LeVine R."/>
            <person name="Lipovsky A."/>
            <person name="Liu X."/>
            <person name="Liu J."/>
            <person name="Liu S."/>
            <person name="Lokyitsang T."/>
            <person name="Lokyitsang Y."/>
            <person name="Lubonja R."/>
            <person name="Lui A."/>
            <person name="MacDonald P."/>
            <person name="Magnisalis V."/>
            <person name="Maru K."/>
            <person name="Matthews C."/>
            <person name="McCusker W."/>
            <person name="McDonough S."/>
            <person name="Mehta T."/>
            <person name="Meldrim J."/>
            <person name="Meneus L."/>
            <person name="Mihai O."/>
            <person name="Mihalev A."/>
            <person name="Mihova T."/>
            <person name="Mittelman R."/>
            <person name="Mlenga V."/>
            <person name="Montmayeur A."/>
            <person name="Mulrain L."/>
            <person name="Navidi A."/>
            <person name="Naylor J."/>
            <person name="Negash T."/>
            <person name="Nguyen T."/>
            <person name="Nguyen N."/>
            <person name="Nicol R."/>
            <person name="Norbu C."/>
            <person name="Norbu N."/>
            <person name="Novod N."/>
            <person name="O'Neill B."/>
            <person name="Osman S."/>
            <person name="Markiewicz E."/>
            <person name="Oyono O.L."/>
            <person name="Patti C."/>
            <person name="Phunkhang P."/>
            <person name="Pierre F."/>
            <person name="Priest M."/>
            <person name="Raghuraman S."/>
            <person name="Rege F."/>
            <person name="Reyes R."/>
            <person name="Rise C."/>
            <person name="Rogov P."/>
            <person name="Ross K."/>
            <person name="Ryan E."/>
            <person name="Settipalli S."/>
            <person name="Shea T."/>
            <person name="Sherpa N."/>
            <person name="Shi L."/>
            <person name="Shih D."/>
            <person name="Sparrow T."/>
            <person name="Spaulding J."/>
            <person name="Stalker J."/>
            <person name="Stange-Thomann N."/>
            <person name="Stavropoulos S."/>
            <person name="Stone C."/>
            <person name="Strader C."/>
            <person name="Tesfaye S."/>
            <person name="Thomson T."/>
            <person name="Thoulutsang Y."/>
            <person name="Thoulutsang D."/>
            <person name="Topham K."/>
            <person name="Topping I."/>
            <person name="Tsamla T."/>
            <person name="Vassiliev H."/>
            <person name="Vo A."/>
            <person name="Wangchuk T."/>
            <person name="Wangdi T."/>
            <person name="Weiand M."/>
            <person name="Wilkinson J."/>
            <person name="Wilson A."/>
            <person name="Yadav S."/>
            <person name="Young G."/>
            <person name="Yu Q."/>
            <person name="Zembek L."/>
            <person name="Zhong D."/>
            <person name="Zimmer A."/>
            <person name="Zwirko Z."/>
            <person name="Jaffe D.B."/>
            <person name="Alvarez P."/>
            <person name="Brockman W."/>
            <person name="Butler J."/>
            <person name="Chin C."/>
            <person name="Gnerre S."/>
            <person name="Grabherr M."/>
            <person name="Kleber M."/>
            <person name="Mauceli E."/>
            <person name="MacCallum I."/>
        </authorList>
    </citation>
    <scope>NUCLEOTIDE SEQUENCE [LARGE SCALE GENOMIC DNA]</scope>
    <source>
        <strain evidence="3">Tucson 15081-1352.22</strain>
    </source>
</reference>
<feature type="transmembrane region" description="Helical" evidence="1">
    <location>
        <begin position="12"/>
        <end position="34"/>
    </location>
</feature>
<evidence type="ECO:0000256" key="1">
    <source>
        <dbReference type="SAM" id="Phobius"/>
    </source>
</evidence>
<proteinExistence type="predicted"/>
<evidence type="ECO:0000313" key="3">
    <source>
        <dbReference type="Proteomes" id="UP000009192"/>
    </source>
</evidence>
<keyword evidence="3" id="KW-1185">Reference proteome</keyword>
<sequence>MFREHPNRPSKVLVLFLFTLAIILKLAIIIMEFAM</sequence>
<evidence type="ECO:0000313" key="2">
    <source>
        <dbReference type="EMBL" id="KRG03896.1"/>
    </source>
</evidence>
<dbReference type="KEGG" id="dmo:Dmoj_GI25829"/>
<dbReference type="Proteomes" id="UP000009192">
    <property type="component" value="Unassembled WGS sequence"/>
</dbReference>
<keyword evidence="1" id="KW-0472">Membrane</keyword>
<organism evidence="2 3">
    <name type="scientific">Drosophila mojavensis</name>
    <name type="common">Fruit fly</name>
    <dbReference type="NCBI Taxonomy" id="7230"/>
    <lineage>
        <taxon>Eukaryota</taxon>
        <taxon>Metazoa</taxon>
        <taxon>Ecdysozoa</taxon>
        <taxon>Arthropoda</taxon>
        <taxon>Hexapoda</taxon>
        <taxon>Insecta</taxon>
        <taxon>Pterygota</taxon>
        <taxon>Neoptera</taxon>
        <taxon>Endopterygota</taxon>
        <taxon>Diptera</taxon>
        <taxon>Brachycera</taxon>
        <taxon>Muscomorpha</taxon>
        <taxon>Ephydroidea</taxon>
        <taxon>Drosophilidae</taxon>
        <taxon>Drosophila</taxon>
    </lineage>
</organism>
<dbReference type="EMBL" id="CH933808">
    <property type="protein sequence ID" value="KRG03896.1"/>
    <property type="molecule type" value="Genomic_DNA"/>
</dbReference>
<name>A0A0Q9XJ97_DROMO</name>
<keyword evidence="1" id="KW-0812">Transmembrane</keyword>
<protein>
    <submittedName>
        <fullName evidence="2">Uncharacterized protein</fullName>
    </submittedName>
</protein>
<dbReference type="InParanoid" id="A0A0Q9XJ97"/>